<name>A0A7J7XHQ5_MYOMY</name>
<comment type="caution">
    <text evidence="1">The sequence shown here is derived from an EMBL/GenBank/DDBJ whole genome shotgun (WGS) entry which is preliminary data.</text>
</comment>
<keyword evidence="2" id="KW-1185">Reference proteome</keyword>
<dbReference type="AlphaFoldDB" id="A0A7J7XHQ5"/>
<dbReference type="Proteomes" id="UP000527355">
    <property type="component" value="Unassembled WGS sequence"/>
</dbReference>
<reference evidence="1 2" key="1">
    <citation type="journal article" date="2020" name="Nature">
        <title>Six reference-quality genomes reveal evolution of bat adaptations.</title>
        <authorList>
            <person name="Jebb D."/>
            <person name="Huang Z."/>
            <person name="Pippel M."/>
            <person name="Hughes G.M."/>
            <person name="Lavrichenko K."/>
            <person name="Devanna P."/>
            <person name="Winkler S."/>
            <person name="Jermiin L.S."/>
            <person name="Skirmuntt E.C."/>
            <person name="Katzourakis A."/>
            <person name="Burkitt-Gray L."/>
            <person name="Ray D.A."/>
            <person name="Sullivan K.A.M."/>
            <person name="Roscito J.G."/>
            <person name="Kirilenko B.M."/>
            <person name="Davalos L.M."/>
            <person name="Corthals A.P."/>
            <person name="Power M.L."/>
            <person name="Jones G."/>
            <person name="Ransome R.D."/>
            <person name="Dechmann D.K.N."/>
            <person name="Locatelli A.G."/>
            <person name="Puechmaille S.J."/>
            <person name="Fedrigo O."/>
            <person name="Jarvis E.D."/>
            <person name="Hiller M."/>
            <person name="Vernes S.C."/>
            <person name="Myers E.W."/>
            <person name="Teeling E.C."/>
        </authorList>
    </citation>
    <scope>NUCLEOTIDE SEQUENCE [LARGE SCALE GENOMIC DNA]</scope>
    <source>
        <strain evidence="1">MMyoMyo1</strain>
        <tissue evidence="1">Flight muscle</tissue>
    </source>
</reference>
<dbReference type="EMBL" id="JABWUV010000006">
    <property type="protein sequence ID" value="KAF6349233.1"/>
    <property type="molecule type" value="Genomic_DNA"/>
</dbReference>
<organism evidence="1 2">
    <name type="scientific">Myotis myotis</name>
    <name type="common">Greater mouse-eared bat</name>
    <name type="synonym">Vespertilio myotis</name>
    <dbReference type="NCBI Taxonomy" id="51298"/>
    <lineage>
        <taxon>Eukaryota</taxon>
        <taxon>Metazoa</taxon>
        <taxon>Chordata</taxon>
        <taxon>Craniata</taxon>
        <taxon>Vertebrata</taxon>
        <taxon>Euteleostomi</taxon>
        <taxon>Mammalia</taxon>
        <taxon>Eutheria</taxon>
        <taxon>Laurasiatheria</taxon>
        <taxon>Chiroptera</taxon>
        <taxon>Yangochiroptera</taxon>
        <taxon>Vespertilionidae</taxon>
        <taxon>Myotis</taxon>
    </lineage>
</organism>
<evidence type="ECO:0000313" key="1">
    <source>
        <dbReference type="EMBL" id="KAF6349233.1"/>
    </source>
</evidence>
<accession>A0A7J7XHQ5</accession>
<gene>
    <name evidence="1" type="ORF">mMyoMyo1_011781</name>
</gene>
<protein>
    <submittedName>
        <fullName evidence="1">Uncharacterized protein</fullName>
    </submittedName>
</protein>
<sequence>MGLRAPPNRGEGQGLYVRVMLAADGSLFLPSSWPVPNTSSQGARFWNLGAIDAQSVTSDLLPTRTRGHCHGLPHRALGGRPLAAKVHCPLMCPPRKLPPRGLGGTSNICKLIGLSPAPPVSLCPQAGSAPHPTPACTLCCGCPMGRACGCPWRAGAGGSGRTRPAPACPLAWTLLSLYLCILCNET</sequence>
<evidence type="ECO:0000313" key="2">
    <source>
        <dbReference type="Proteomes" id="UP000527355"/>
    </source>
</evidence>
<proteinExistence type="predicted"/>